<sequence length="646" mass="71795">MNRKSPFDTQGSGKVLPDRSLQGTRAVTSTRIPTLTHLSLQAMPHLNSNDRVIVACRRFRKVDVNTPLEGGDICMAVENCTTGSVPRKVISHLFGRNKVCTRRIPERVWVCMCRKHYQRIRYRTGADFSVTQIGMVYEQIVRMIFWSRGLESPSGTNQEGIAIRSWTFSIRRREVKRMADTNGRDLVPRWIMQSLGEGKTHDEILDIVERLHHEIQQGTLKDVPPVEFLPEVVDAFTNAPAQLQTQVSNRGEVSFASHPSRSLSTGEATESPSFVKESSPLEPVQEEVYMSERSSEKSTSSPTPPAVYDGSRPVYQSQPHIDYVPSRRTSYAFGSRSPFTDSGPGPDTDRRSSLAHYDSQNPIPPSISYHSINCQMQAPITDHRSSYDSLPHPQMAYGGNYRHHGPSEVILTDRAPSNHSVAMPVMVRDNLASYATGHLAHSGPDGHEFQASTIDTQPAPVPPPPHLLGSVPKQGQASAYTYREPTECHYQAGMNGTDTPSYSTIPDGRSYVDISRLQTHQPSWYPYEAGWNARIGRSVNQYQQHTLACAGEASLYSSRQYPEEETSECFNADRATSDGVSTVYPTMGCHSGYFNGYPSASGFDTDHAHGNLKAYQYNGSASEVVDNRHGARASSDNRQERGEVPI</sequence>
<dbReference type="OrthoDB" id="4161595at2759"/>
<feature type="region of interest" description="Disordered" evidence="1">
    <location>
        <begin position="247"/>
        <end position="359"/>
    </location>
</feature>
<feature type="region of interest" description="Disordered" evidence="1">
    <location>
        <begin position="1"/>
        <end position="23"/>
    </location>
</feature>
<feature type="compositionally biased region" description="Polar residues" evidence="1">
    <location>
        <begin position="247"/>
        <end position="272"/>
    </location>
</feature>
<protein>
    <submittedName>
        <fullName evidence="2">Uncharacterized protein</fullName>
    </submittedName>
</protein>
<organism evidence="2 3">
    <name type="scientific">Fusarium longipes</name>
    <dbReference type="NCBI Taxonomy" id="694270"/>
    <lineage>
        <taxon>Eukaryota</taxon>
        <taxon>Fungi</taxon>
        <taxon>Dikarya</taxon>
        <taxon>Ascomycota</taxon>
        <taxon>Pezizomycotina</taxon>
        <taxon>Sordariomycetes</taxon>
        <taxon>Hypocreomycetidae</taxon>
        <taxon>Hypocreales</taxon>
        <taxon>Nectriaceae</taxon>
        <taxon>Fusarium</taxon>
    </lineage>
</organism>
<feature type="region of interest" description="Disordered" evidence="1">
    <location>
        <begin position="627"/>
        <end position="646"/>
    </location>
</feature>
<evidence type="ECO:0000256" key="1">
    <source>
        <dbReference type="SAM" id="MobiDB-lite"/>
    </source>
</evidence>
<dbReference type="STRING" id="694270.A0A395RVP0"/>
<name>A0A395RVP0_9HYPO</name>
<proteinExistence type="predicted"/>
<evidence type="ECO:0000313" key="2">
    <source>
        <dbReference type="EMBL" id="RGP64074.1"/>
    </source>
</evidence>
<dbReference type="AlphaFoldDB" id="A0A395RVP0"/>
<keyword evidence="3" id="KW-1185">Reference proteome</keyword>
<dbReference type="EMBL" id="PXOG01000258">
    <property type="protein sequence ID" value="RGP64074.1"/>
    <property type="molecule type" value="Genomic_DNA"/>
</dbReference>
<dbReference type="Proteomes" id="UP000266234">
    <property type="component" value="Unassembled WGS sequence"/>
</dbReference>
<accession>A0A395RVP0</accession>
<evidence type="ECO:0000313" key="3">
    <source>
        <dbReference type="Proteomes" id="UP000266234"/>
    </source>
</evidence>
<comment type="caution">
    <text evidence="2">The sequence shown here is derived from an EMBL/GenBank/DDBJ whole genome shotgun (WGS) entry which is preliminary data.</text>
</comment>
<reference evidence="2 3" key="1">
    <citation type="journal article" date="2018" name="PLoS Pathog.">
        <title>Evolution of structural diversity of trichothecenes, a family of toxins produced by plant pathogenic and entomopathogenic fungi.</title>
        <authorList>
            <person name="Proctor R.H."/>
            <person name="McCormick S.P."/>
            <person name="Kim H.S."/>
            <person name="Cardoza R.E."/>
            <person name="Stanley A.M."/>
            <person name="Lindo L."/>
            <person name="Kelly A."/>
            <person name="Brown D.W."/>
            <person name="Lee T."/>
            <person name="Vaughan M.M."/>
            <person name="Alexander N.J."/>
            <person name="Busman M."/>
            <person name="Gutierrez S."/>
        </authorList>
    </citation>
    <scope>NUCLEOTIDE SEQUENCE [LARGE SCALE GENOMIC DNA]</scope>
    <source>
        <strain evidence="2 3">NRRL 20695</strain>
    </source>
</reference>
<gene>
    <name evidence="2" type="ORF">FLONG3_9696</name>
</gene>